<comment type="caution">
    <text evidence="4">The sequence shown here is derived from an EMBL/GenBank/DDBJ whole genome shotgun (WGS) entry which is preliminary data.</text>
</comment>
<dbReference type="PANTHER" id="PTHR19328">
    <property type="entry name" value="HEDGEHOG-INTERACTING PROTEIN"/>
    <property type="match status" value="1"/>
</dbReference>
<dbReference type="Pfam" id="PF22807">
    <property type="entry name" value="TrAA12"/>
    <property type="match status" value="2"/>
</dbReference>
<feature type="chain" id="PRO_5041386913" evidence="2">
    <location>
        <begin position="29"/>
        <end position="460"/>
    </location>
</feature>
<dbReference type="InterPro" id="IPR011042">
    <property type="entry name" value="6-blade_b-propeller_TolB-like"/>
</dbReference>
<feature type="signal peptide" evidence="2">
    <location>
        <begin position="1"/>
        <end position="28"/>
    </location>
</feature>
<keyword evidence="5" id="KW-1185">Reference proteome</keyword>
<dbReference type="Proteomes" id="UP001165679">
    <property type="component" value="Unassembled WGS sequence"/>
</dbReference>
<dbReference type="AlphaFoldDB" id="A0AA41YK71"/>
<reference evidence="4" key="2">
    <citation type="submission" date="2022-10" db="EMBL/GenBank/DDBJ databases">
        <authorList>
            <person name="Trinh H.N."/>
        </authorList>
    </citation>
    <scope>NUCLEOTIDE SEQUENCE</scope>
    <source>
        <strain evidence="4">RN2-1</strain>
    </source>
</reference>
<feature type="domain" description="Pyrroloquinoline quinone-dependent pyranose dehydrogenase beta-propeller" evidence="3">
    <location>
        <begin position="82"/>
        <end position="298"/>
    </location>
</feature>
<reference evidence="4" key="1">
    <citation type="submission" date="2022-09" db="EMBL/GenBank/DDBJ databases">
        <title>Rhodovastum sp. nov. RN2-1 isolated from soil in Seongnam, South Korea.</title>
        <authorList>
            <person name="Le N.T."/>
        </authorList>
    </citation>
    <scope>NUCLEOTIDE SEQUENCE</scope>
    <source>
        <strain evidence="4">RN2-1</strain>
    </source>
</reference>
<evidence type="ECO:0000256" key="2">
    <source>
        <dbReference type="SAM" id="SignalP"/>
    </source>
</evidence>
<name>A0AA41YK71_9PROT</name>
<evidence type="ECO:0000259" key="3">
    <source>
        <dbReference type="Pfam" id="PF22807"/>
    </source>
</evidence>
<keyword evidence="2" id="KW-0732">Signal</keyword>
<evidence type="ECO:0000313" key="5">
    <source>
        <dbReference type="Proteomes" id="UP001165679"/>
    </source>
</evidence>
<dbReference type="Gene3D" id="2.120.10.30">
    <property type="entry name" value="TolB, C-terminal domain"/>
    <property type="match status" value="1"/>
</dbReference>
<dbReference type="SUPFAM" id="SSF50952">
    <property type="entry name" value="Soluble quinoprotein glucose dehydrogenase"/>
    <property type="match status" value="1"/>
</dbReference>
<accession>A0AA41YK71</accession>
<dbReference type="RefSeq" id="WP_264713943.1">
    <property type="nucleotide sequence ID" value="NZ_JAPDNT010000007.1"/>
</dbReference>
<dbReference type="InterPro" id="IPR054539">
    <property type="entry name" value="Beta-prop_PDH"/>
</dbReference>
<evidence type="ECO:0000313" key="4">
    <source>
        <dbReference type="EMBL" id="MCW3475251.1"/>
    </source>
</evidence>
<feature type="region of interest" description="Disordered" evidence="1">
    <location>
        <begin position="49"/>
        <end position="69"/>
    </location>
</feature>
<evidence type="ECO:0000256" key="1">
    <source>
        <dbReference type="SAM" id="MobiDB-lite"/>
    </source>
</evidence>
<feature type="domain" description="Pyrroloquinoline quinone-dependent pyranose dehydrogenase beta-propeller" evidence="3">
    <location>
        <begin position="340"/>
        <end position="451"/>
    </location>
</feature>
<proteinExistence type="predicted"/>
<gene>
    <name evidence="4" type="ORF">OL599_11780</name>
</gene>
<dbReference type="PANTHER" id="PTHR19328:SF53">
    <property type="entry name" value="MEMBRANE PROTEIN"/>
    <property type="match status" value="1"/>
</dbReference>
<sequence>MRLVRNLSWAGAFACVAAGVLGASPAWAQGVLTGPAAYGDWRGDAPGVARRITPGDLPPPFASRSASNFPGVADPPPAASLHVPRGFVVQQFASGLRNPRIVRVAPNGDIFIAESSAGRIRIMRAADGAERPDEVRIFATGLDQPFGMAFFPPGPDPDWLYVASNNAVARFPYRNGDLQARGAAQTVVRKLSGSSGHHWTRDLAFSLDGRRMFVSVGSGSNVAEGMPRLGPEEIRRHEARYGLGSAWGNEELRADVLAFDPDGTNLRVLATGIRNCSGLAVHPRTGDLWCATNERDGLGDDLPPDYATRVREGAFYGWPWYYIGPHEDPRHRGERADLAARVTVPDVLIQPHSAPLGMVFYQGAGVAAFPSSFRGDAFVALHGSWNRGKRTGYKVVRVRLRDGVPDGTYEDFLTGFVVDDEDVSGRPVGVAVAHDGALLVTEDGNGTVWRVSFPFGQDAQ</sequence>
<protein>
    <submittedName>
        <fullName evidence="4">PQQ-dependent sugar dehydrogenase</fullName>
    </submittedName>
</protein>
<organism evidence="4 5">
    <name type="scientific">Limobrevibacterium gyesilva</name>
    <dbReference type="NCBI Taxonomy" id="2991712"/>
    <lineage>
        <taxon>Bacteria</taxon>
        <taxon>Pseudomonadati</taxon>
        <taxon>Pseudomonadota</taxon>
        <taxon>Alphaproteobacteria</taxon>
        <taxon>Acetobacterales</taxon>
        <taxon>Acetobacteraceae</taxon>
        <taxon>Limobrevibacterium</taxon>
    </lineage>
</organism>
<dbReference type="InterPro" id="IPR011041">
    <property type="entry name" value="Quinoprot_gluc/sorb_DH_b-prop"/>
</dbReference>
<dbReference type="EMBL" id="JAPDNT010000007">
    <property type="protein sequence ID" value="MCW3475251.1"/>
    <property type="molecule type" value="Genomic_DNA"/>
</dbReference>